<evidence type="ECO:0000313" key="6">
    <source>
        <dbReference type="Proteomes" id="UP000675900"/>
    </source>
</evidence>
<dbReference type="PANTHER" id="PTHR10237">
    <property type="entry name" value="DEFORMED EPIDERMAL AUTOREGULATORY FACTOR 1 HOMOLOG SUPPRESSIN"/>
    <property type="match status" value="1"/>
</dbReference>
<feature type="compositionally biased region" description="Pro residues" evidence="4">
    <location>
        <begin position="131"/>
        <end position="143"/>
    </location>
</feature>
<name>A0A8C9K456_PANTA</name>
<organism evidence="5 6">
    <name type="scientific">Panthera tigris altaica</name>
    <name type="common">Siberian tiger</name>
    <dbReference type="NCBI Taxonomy" id="74533"/>
    <lineage>
        <taxon>Eukaryota</taxon>
        <taxon>Metazoa</taxon>
        <taxon>Chordata</taxon>
        <taxon>Craniata</taxon>
        <taxon>Vertebrata</taxon>
        <taxon>Euteleostomi</taxon>
        <taxon>Mammalia</taxon>
        <taxon>Eutheria</taxon>
        <taxon>Laurasiatheria</taxon>
        <taxon>Carnivora</taxon>
        <taxon>Feliformia</taxon>
        <taxon>Felidae</taxon>
        <taxon>Pantherinae</taxon>
        <taxon>Panthera</taxon>
    </lineage>
</organism>
<dbReference type="Proteomes" id="UP000675900">
    <property type="component" value="Unassembled WGS sequence"/>
</dbReference>
<dbReference type="PANTHER" id="PTHR10237:SF1">
    <property type="entry name" value="DEFORMED EPIDERMAL AUTOREGULATORY FACTOR 1 HOMOLOG"/>
    <property type="match status" value="1"/>
</dbReference>
<feature type="region of interest" description="Disordered" evidence="4">
    <location>
        <begin position="126"/>
        <end position="154"/>
    </location>
</feature>
<dbReference type="Gene3D" id="6.10.140.840">
    <property type="match status" value="1"/>
</dbReference>
<keyword evidence="1" id="KW-0805">Transcription regulation</keyword>
<dbReference type="GO" id="GO:0045893">
    <property type="term" value="P:positive regulation of DNA-templated transcription"/>
    <property type="evidence" value="ECO:0007669"/>
    <property type="project" value="Ensembl"/>
</dbReference>
<gene>
    <name evidence="5" type="primary">DEAF1</name>
</gene>
<dbReference type="GO" id="GO:0000977">
    <property type="term" value="F:RNA polymerase II transcription regulatory region sequence-specific DNA binding"/>
    <property type="evidence" value="ECO:0007669"/>
    <property type="project" value="Ensembl"/>
</dbReference>
<accession>A0A8C9K456</accession>
<evidence type="ECO:0000256" key="4">
    <source>
        <dbReference type="SAM" id="MobiDB-lite"/>
    </source>
</evidence>
<dbReference type="GO" id="GO:0090575">
    <property type="term" value="C:RNA polymerase II transcription regulator complex"/>
    <property type="evidence" value="ECO:0007669"/>
    <property type="project" value="Ensembl"/>
</dbReference>
<dbReference type="GO" id="GO:0005654">
    <property type="term" value="C:nucleoplasm"/>
    <property type="evidence" value="ECO:0007669"/>
    <property type="project" value="Ensembl"/>
</dbReference>
<reference evidence="5" key="1">
    <citation type="submission" date="2025-08" db="UniProtKB">
        <authorList>
            <consortium name="Ensembl"/>
        </authorList>
    </citation>
    <scope>IDENTIFICATION</scope>
</reference>
<keyword evidence="3" id="KW-0539">Nucleus</keyword>
<feature type="region of interest" description="Disordered" evidence="4">
    <location>
        <begin position="181"/>
        <end position="218"/>
    </location>
</feature>
<dbReference type="GO" id="GO:0008542">
    <property type="term" value="P:visual learning"/>
    <property type="evidence" value="ECO:0007669"/>
    <property type="project" value="Ensembl"/>
</dbReference>
<dbReference type="GO" id="GO:0033599">
    <property type="term" value="P:regulation of mammary gland epithelial cell proliferation"/>
    <property type="evidence" value="ECO:0007669"/>
    <property type="project" value="Ensembl"/>
</dbReference>
<dbReference type="GO" id="GO:0001650">
    <property type="term" value="C:fibrillar center"/>
    <property type="evidence" value="ECO:0007669"/>
    <property type="project" value="Ensembl"/>
</dbReference>
<keyword evidence="6" id="KW-1185">Reference proteome</keyword>
<dbReference type="GO" id="GO:0048706">
    <property type="term" value="P:embryonic skeletal system development"/>
    <property type="evidence" value="ECO:0007669"/>
    <property type="project" value="Ensembl"/>
</dbReference>
<reference evidence="5" key="2">
    <citation type="submission" date="2025-09" db="UniProtKB">
        <authorList>
            <consortium name="Ensembl"/>
        </authorList>
    </citation>
    <scope>IDENTIFICATION</scope>
</reference>
<dbReference type="AlphaFoldDB" id="A0A8C9K456"/>
<feature type="region of interest" description="Disordered" evidence="4">
    <location>
        <begin position="1"/>
        <end position="33"/>
    </location>
</feature>
<dbReference type="GO" id="GO:0001227">
    <property type="term" value="F:DNA-binding transcription repressor activity, RNA polymerase II-specific"/>
    <property type="evidence" value="ECO:0007669"/>
    <property type="project" value="Ensembl"/>
</dbReference>
<dbReference type="GO" id="GO:0001843">
    <property type="term" value="P:neural tube closure"/>
    <property type="evidence" value="ECO:0007669"/>
    <property type="project" value="Ensembl"/>
</dbReference>
<proteinExistence type="predicted"/>
<dbReference type="Ensembl" id="ENSPTIT00000022217.1">
    <property type="protein sequence ID" value="ENSPTIP00000017974.1"/>
    <property type="gene ID" value="ENSPTIG00000016240.1"/>
</dbReference>
<evidence type="ECO:0000313" key="5">
    <source>
        <dbReference type="Ensembl" id="ENSPTIP00000017974.1"/>
    </source>
</evidence>
<evidence type="ECO:0000256" key="2">
    <source>
        <dbReference type="ARBA" id="ARBA00023163"/>
    </source>
</evidence>
<dbReference type="InterPro" id="IPR024119">
    <property type="entry name" value="TF_DEAF-1"/>
</dbReference>
<evidence type="ECO:0000256" key="3">
    <source>
        <dbReference type="ARBA" id="ARBA00023242"/>
    </source>
</evidence>
<protein>
    <submittedName>
        <fullName evidence="5">DEAF1 transcription factor</fullName>
    </submittedName>
</protein>
<dbReference type="GeneTree" id="ENSGT00940000159701"/>
<sequence>QRGPPAQPRSWRESLSVGSEWERGSRRRQERPEPWPVLTFERVPGREGAPPEPGFCVAEVTTVTVANVGASADNVFTTSVANAASLSGHVLSGRTALQIGDSLNTEKATLIVVHTDGSIVETAGLKGPAAPLTPGPQCPPTPAAPGQERGGTKYNWDPSVYDSELPVRCRNISGTLFKSRLGSGEAPVPSRPHTRRRAPCARVASGDRRRGRAATPETGLPSCLRLDSQVAGAGLASAVATPLVCSQSLFSPAGMFCPVGQRLSFPVVKSASAFPVTVTPSGQITTSGALTFDRASTVEATAVISESPAQGDVFAGATVQEAGVQPPCRVGHPEPHYPGYQDSCQIAPFPEAALPTSHPKIVLTSLPALAVPPSTPTKAVSPSVVSGLEMSEPRNWLYLEEMVNSLLNTQSCVNCGREALSECWCCHVANLGSRGACPSFQDWKDHQHVCGQSAAVTVQADEVHVTDSVMEKVTV</sequence>
<evidence type="ECO:0000256" key="1">
    <source>
        <dbReference type="ARBA" id="ARBA00023015"/>
    </source>
</evidence>
<dbReference type="GO" id="GO:0001662">
    <property type="term" value="P:behavioral fear response"/>
    <property type="evidence" value="ECO:0007669"/>
    <property type="project" value="Ensembl"/>
</dbReference>
<keyword evidence="2" id="KW-0804">Transcription</keyword>